<name>A0A1G5QR21_9GAMM</name>
<feature type="domain" description="CBS" evidence="3">
    <location>
        <begin position="7"/>
        <end position="64"/>
    </location>
</feature>
<dbReference type="OrthoDB" id="9790355at2"/>
<feature type="domain" description="CBS" evidence="3">
    <location>
        <begin position="74"/>
        <end position="132"/>
    </location>
</feature>
<reference evidence="4 5" key="1">
    <citation type="submission" date="2016-10" db="EMBL/GenBank/DDBJ databases">
        <authorList>
            <person name="de Groot N.N."/>
        </authorList>
    </citation>
    <scope>NUCLEOTIDE SEQUENCE [LARGE SCALE GENOMIC DNA]</scope>
    <source>
        <strain evidence="4 5">HLD2</strain>
    </source>
</reference>
<evidence type="ECO:0000313" key="4">
    <source>
        <dbReference type="EMBL" id="SCZ64334.1"/>
    </source>
</evidence>
<sequence>MNVTDVMQRSVRICDTNTTLEKAGLSMWDGDCGALPVVDESGRAVGIVTDRDIAMTAALNHKPLWEMKCGELVGSRPLYTCQADDDVKQAVKTMWAQRVRRLPVIDGEGELVGILSMDDIVASAERGSRGRLTPDLSYDDAMNALKAVVHHH</sequence>
<evidence type="ECO:0000256" key="1">
    <source>
        <dbReference type="ARBA" id="ARBA00023122"/>
    </source>
</evidence>
<dbReference type="PANTHER" id="PTHR43080:SF2">
    <property type="entry name" value="CBS DOMAIN-CONTAINING PROTEIN"/>
    <property type="match status" value="1"/>
</dbReference>
<dbReference type="InterPro" id="IPR000644">
    <property type="entry name" value="CBS_dom"/>
</dbReference>
<evidence type="ECO:0000259" key="3">
    <source>
        <dbReference type="PROSITE" id="PS51371"/>
    </source>
</evidence>
<dbReference type="RefSeq" id="WP_092997972.1">
    <property type="nucleotide sequence ID" value="NZ_FMWD01000008.1"/>
</dbReference>
<evidence type="ECO:0000256" key="2">
    <source>
        <dbReference type="PROSITE-ProRule" id="PRU00703"/>
    </source>
</evidence>
<keyword evidence="5" id="KW-1185">Reference proteome</keyword>
<dbReference type="PROSITE" id="PS51371">
    <property type="entry name" value="CBS"/>
    <property type="match status" value="2"/>
</dbReference>
<dbReference type="AlphaFoldDB" id="A0A1G5QR21"/>
<dbReference type="InterPro" id="IPR046342">
    <property type="entry name" value="CBS_dom_sf"/>
</dbReference>
<dbReference type="SMART" id="SM00116">
    <property type="entry name" value="CBS"/>
    <property type="match status" value="2"/>
</dbReference>
<dbReference type="SUPFAM" id="SSF54631">
    <property type="entry name" value="CBS-domain pair"/>
    <property type="match status" value="1"/>
</dbReference>
<accession>A0A1G5QR21</accession>
<dbReference type="Proteomes" id="UP000199648">
    <property type="component" value="Unassembled WGS sequence"/>
</dbReference>
<organism evidence="4 5">
    <name type="scientific">Thiohalomonas denitrificans</name>
    <dbReference type="NCBI Taxonomy" id="415747"/>
    <lineage>
        <taxon>Bacteria</taxon>
        <taxon>Pseudomonadati</taxon>
        <taxon>Pseudomonadota</taxon>
        <taxon>Gammaproteobacteria</taxon>
        <taxon>Thiohalomonadales</taxon>
        <taxon>Thiohalomonadaceae</taxon>
        <taxon>Thiohalomonas</taxon>
    </lineage>
</organism>
<dbReference type="Gene3D" id="3.10.580.10">
    <property type="entry name" value="CBS-domain"/>
    <property type="match status" value="1"/>
</dbReference>
<dbReference type="PANTHER" id="PTHR43080">
    <property type="entry name" value="CBS DOMAIN-CONTAINING PROTEIN CBSX3, MITOCHONDRIAL"/>
    <property type="match status" value="1"/>
</dbReference>
<dbReference type="Pfam" id="PF00571">
    <property type="entry name" value="CBS"/>
    <property type="match status" value="2"/>
</dbReference>
<protein>
    <submittedName>
        <fullName evidence="4">CBS domain-containing protein</fullName>
    </submittedName>
</protein>
<keyword evidence="1 2" id="KW-0129">CBS domain</keyword>
<gene>
    <name evidence="4" type="ORF">SAMN03097708_02611</name>
</gene>
<dbReference type="InterPro" id="IPR051257">
    <property type="entry name" value="Diverse_CBS-Domain"/>
</dbReference>
<proteinExistence type="predicted"/>
<dbReference type="STRING" id="415747.SAMN03097708_02611"/>
<dbReference type="EMBL" id="FMWD01000008">
    <property type="protein sequence ID" value="SCZ64334.1"/>
    <property type="molecule type" value="Genomic_DNA"/>
</dbReference>
<evidence type="ECO:0000313" key="5">
    <source>
        <dbReference type="Proteomes" id="UP000199648"/>
    </source>
</evidence>